<evidence type="ECO:0000313" key="2">
    <source>
        <dbReference type="Proteomes" id="UP000010367"/>
    </source>
</evidence>
<protein>
    <submittedName>
        <fullName evidence="1">PEP-CTERM putative exosortase interaction domain-containing protein</fullName>
    </submittedName>
</protein>
<dbReference type="EMBL" id="CP003607">
    <property type="protein sequence ID" value="AFY82007.1"/>
    <property type="molecule type" value="Genomic_DNA"/>
</dbReference>
<accession>K9TGL1</accession>
<keyword evidence="2" id="KW-1185">Reference proteome</keyword>
<evidence type="ECO:0000313" key="1">
    <source>
        <dbReference type="EMBL" id="AFY82007.1"/>
    </source>
</evidence>
<dbReference type="NCBIfam" id="TIGR02595">
    <property type="entry name" value="PEP_CTERM"/>
    <property type="match status" value="1"/>
</dbReference>
<dbReference type="RefSeq" id="WP_015148649.1">
    <property type="nucleotide sequence ID" value="NC_019693.1"/>
</dbReference>
<organism evidence="1 2">
    <name type="scientific">Oscillatoria acuminata PCC 6304</name>
    <dbReference type="NCBI Taxonomy" id="56110"/>
    <lineage>
        <taxon>Bacteria</taxon>
        <taxon>Bacillati</taxon>
        <taxon>Cyanobacteriota</taxon>
        <taxon>Cyanophyceae</taxon>
        <taxon>Oscillatoriophycideae</taxon>
        <taxon>Oscillatoriales</taxon>
        <taxon>Oscillatoriaceae</taxon>
        <taxon>Oscillatoria</taxon>
    </lineage>
</organism>
<sequence>MLKTKLLSGIITVTVATISSIGFAAEAIALTLYLTPGETSTIRWSYRPNFFPNWEHEDTLIQWNLLDLYQGVLQFAPDSLIEESSDGTQYAITNDAISNRGLRENAQINYRPLSAQNILGGETTAGFANWSNEEQIRIYTGVQTWDIDRLFEQVKFINETYYGNYSITSIEDMHHMYLGSVTTRVFVGGVSSSYMADLQLDLSNYNPPPADERQSVPEPGSAIALLTLAIAGLSSVKKKSQSVESNP</sequence>
<proteinExistence type="predicted"/>
<name>K9TGL1_9CYAN</name>
<dbReference type="InParanoid" id="K9TGL1"/>
<dbReference type="KEGG" id="oac:Oscil6304_2379"/>
<dbReference type="OrthoDB" id="9827751at2"/>
<reference evidence="1 2" key="1">
    <citation type="submission" date="2012-06" db="EMBL/GenBank/DDBJ databases">
        <title>Finished chromosome of genome of Oscillatoria acuminata PCC 6304.</title>
        <authorList>
            <consortium name="US DOE Joint Genome Institute"/>
            <person name="Gugger M."/>
            <person name="Coursin T."/>
            <person name="Rippka R."/>
            <person name="Tandeau De Marsac N."/>
            <person name="Huntemann M."/>
            <person name="Wei C.-L."/>
            <person name="Han J."/>
            <person name="Detter J.C."/>
            <person name="Han C."/>
            <person name="Tapia R."/>
            <person name="Davenport K."/>
            <person name="Daligault H."/>
            <person name="Erkkila T."/>
            <person name="Gu W."/>
            <person name="Munk A.C.C."/>
            <person name="Teshima H."/>
            <person name="Xu Y."/>
            <person name="Chain P."/>
            <person name="Chen A."/>
            <person name="Krypides N."/>
            <person name="Mavromatis K."/>
            <person name="Markowitz V."/>
            <person name="Szeto E."/>
            <person name="Ivanova N."/>
            <person name="Mikhailova N."/>
            <person name="Ovchinnikova G."/>
            <person name="Pagani I."/>
            <person name="Pati A."/>
            <person name="Goodwin L."/>
            <person name="Peters L."/>
            <person name="Pitluck S."/>
            <person name="Woyke T."/>
            <person name="Kerfeld C."/>
        </authorList>
    </citation>
    <scope>NUCLEOTIDE SEQUENCE [LARGE SCALE GENOMIC DNA]</scope>
    <source>
        <strain evidence="1 2">PCC 6304</strain>
    </source>
</reference>
<gene>
    <name evidence="1" type="ORF">Oscil6304_2379</name>
</gene>
<dbReference type="AlphaFoldDB" id="K9TGL1"/>
<dbReference type="HOGENOM" id="CLU_1123652_0_0_3"/>
<dbReference type="InterPro" id="IPR013424">
    <property type="entry name" value="Ice-binding_C"/>
</dbReference>
<dbReference type="Proteomes" id="UP000010367">
    <property type="component" value="Chromosome"/>
</dbReference>